<organism evidence="1 2">
    <name type="scientific">Ginsengibacter hankyongi</name>
    <dbReference type="NCBI Taxonomy" id="2607284"/>
    <lineage>
        <taxon>Bacteria</taxon>
        <taxon>Pseudomonadati</taxon>
        <taxon>Bacteroidota</taxon>
        <taxon>Chitinophagia</taxon>
        <taxon>Chitinophagales</taxon>
        <taxon>Chitinophagaceae</taxon>
        <taxon>Ginsengibacter</taxon>
    </lineage>
</organism>
<accession>A0A5J5IFD9</accession>
<dbReference type="AlphaFoldDB" id="A0A5J5IFD9"/>
<sequence length="81" mass="9610">MMENSIELRFGGDKFLEDKEKLFYIRYINRVLHGLKEDIIYNRGYLIVTSKIKTEDSIRFVSNNNELNKLVNLKLFNSPPL</sequence>
<evidence type="ECO:0000313" key="1">
    <source>
        <dbReference type="EMBL" id="KAA9038563.1"/>
    </source>
</evidence>
<gene>
    <name evidence="1" type="ORF">FW778_13470</name>
</gene>
<evidence type="ECO:0000313" key="2">
    <source>
        <dbReference type="Proteomes" id="UP000326903"/>
    </source>
</evidence>
<protein>
    <submittedName>
        <fullName evidence="1">Uncharacterized protein</fullName>
    </submittedName>
</protein>
<dbReference type="EMBL" id="VYQF01000003">
    <property type="protein sequence ID" value="KAA9038563.1"/>
    <property type="molecule type" value="Genomic_DNA"/>
</dbReference>
<name>A0A5J5IFD9_9BACT</name>
<reference evidence="1 2" key="1">
    <citation type="submission" date="2019-09" db="EMBL/GenBank/DDBJ databases">
        <title>Draft genome sequence of Ginsengibacter sp. BR5-29.</title>
        <authorList>
            <person name="Im W.-T."/>
        </authorList>
    </citation>
    <scope>NUCLEOTIDE SEQUENCE [LARGE SCALE GENOMIC DNA]</scope>
    <source>
        <strain evidence="1 2">BR5-29</strain>
    </source>
</reference>
<comment type="caution">
    <text evidence="1">The sequence shown here is derived from an EMBL/GenBank/DDBJ whole genome shotgun (WGS) entry which is preliminary data.</text>
</comment>
<proteinExistence type="predicted"/>
<keyword evidence="2" id="KW-1185">Reference proteome</keyword>
<dbReference type="Proteomes" id="UP000326903">
    <property type="component" value="Unassembled WGS sequence"/>
</dbReference>
<dbReference type="RefSeq" id="WP_150415284.1">
    <property type="nucleotide sequence ID" value="NZ_VYQF01000003.1"/>
</dbReference>